<feature type="transmembrane region" description="Helical" evidence="1">
    <location>
        <begin position="54"/>
        <end position="78"/>
    </location>
</feature>
<keyword evidence="3" id="KW-1185">Reference proteome</keyword>
<dbReference type="SUPFAM" id="SSF81321">
    <property type="entry name" value="Family A G protein-coupled receptor-like"/>
    <property type="match status" value="1"/>
</dbReference>
<feature type="transmembrane region" description="Helical" evidence="1">
    <location>
        <begin position="173"/>
        <end position="198"/>
    </location>
</feature>
<feature type="transmembrane region" description="Helical" evidence="1">
    <location>
        <begin position="99"/>
        <end position="119"/>
    </location>
</feature>
<keyword evidence="1" id="KW-0472">Membrane</keyword>
<keyword evidence="1" id="KW-0812">Transmembrane</keyword>
<evidence type="ECO:0000313" key="2">
    <source>
        <dbReference type="EMBL" id="MEQ2219079.1"/>
    </source>
</evidence>
<sequence>MATRKSVFFFSFSLSCGKMIDRYLSCTNDSFPPSVQSASLFMYFDFCLNSIPSVYVYTAYTLIHVMLLLPLSTLVLSWGCQQWIQQRSPASVMSHFDYYTYNMAAMELIGIFGAVLHIFSTFLHHMEMMSWGIFIFAFSWGAQMLLPVMICLDRYQAVVFPITYIRLRQAGGLRIRNISTALIWLLGLSGMLLIVPTIKYPQLTIFPACLAILCVITVSFCSVSVLYVLIHPPPGAGGVDRVHLKRKAFKTIVIIMGVLLFRFAGNLACYVMSSSLRSDDSAQCVIRSSQTYFNLPSALVLPLLFLQRKGKLPGCKHRTESG</sequence>
<feature type="transmembrane region" description="Helical" evidence="1">
    <location>
        <begin position="131"/>
        <end position="152"/>
    </location>
</feature>
<feature type="transmembrane region" description="Helical" evidence="1">
    <location>
        <begin position="285"/>
        <end position="306"/>
    </location>
</feature>
<organism evidence="2 3">
    <name type="scientific">Xenoophorus captivus</name>
    <dbReference type="NCBI Taxonomy" id="1517983"/>
    <lineage>
        <taxon>Eukaryota</taxon>
        <taxon>Metazoa</taxon>
        <taxon>Chordata</taxon>
        <taxon>Craniata</taxon>
        <taxon>Vertebrata</taxon>
        <taxon>Euteleostomi</taxon>
        <taxon>Actinopterygii</taxon>
        <taxon>Neopterygii</taxon>
        <taxon>Teleostei</taxon>
        <taxon>Neoteleostei</taxon>
        <taxon>Acanthomorphata</taxon>
        <taxon>Ovalentaria</taxon>
        <taxon>Atherinomorphae</taxon>
        <taxon>Cyprinodontiformes</taxon>
        <taxon>Goodeidae</taxon>
        <taxon>Xenoophorus</taxon>
    </lineage>
</organism>
<feature type="transmembrane region" description="Helical" evidence="1">
    <location>
        <begin position="251"/>
        <end position="273"/>
    </location>
</feature>
<comment type="caution">
    <text evidence="2">The sequence shown here is derived from an EMBL/GenBank/DDBJ whole genome shotgun (WGS) entry which is preliminary data.</text>
</comment>
<keyword evidence="1" id="KW-1133">Transmembrane helix</keyword>
<evidence type="ECO:0000256" key="1">
    <source>
        <dbReference type="SAM" id="Phobius"/>
    </source>
</evidence>
<feature type="transmembrane region" description="Helical" evidence="1">
    <location>
        <begin position="204"/>
        <end position="230"/>
    </location>
</feature>
<dbReference type="Proteomes" id="UP001434883">
    <property type="component" value="Unassembled WGS sequence"/>
</dbReference>
<dbReference type="PROSITE" id="PS51257">
    <property type="entry name" value="PROKAR_LIPOPROTEIN"/>
    <property type="match status" value="1"/>
</dbReference>
<name>A0ABV0SEU3_9TELE</name>
<reference evidence="2 3" key="1">
    <citation type="submission" date="2021-06" db="EMBL/GenBank/DDBJ databases">
        <authorList>
            <person name="Palmer J.M."/>
        </authorList>
    </citation>
    <scope>NUCLEOTIDE SEQUENCE [LARGE SCALE GENOMIC DNA]</scope>
    <source>
        <strain evidence="2 3">XC_2019</strain>
        <tissue evidence="2">Muscle</tissue>
    </source>
</reference>
<gene>
    <name evidence="2" type="ORF">XENOCAPTIV_012199</name>
</gene>
<evidence type="ECO:0008006" key="4">
    <source>
        <dbReference type="Google" id="ProtNLM"/>
    </source>
</evidence>
<protein>
    <recommendedName>
        <fullName evidence="4">G-protein coupled receptors family 1 profile domain-containing protein</fullName>
    </recommendedName>
</protein>
<dbReference type="EMBL" id="JAHRIN010078202">
    <property type="protein sequence ID" value="MEQ2219079.1"/>
    <property type="molecule type" value="Genomic_DNA"/>
</dbReference>
<evidence type="ECO:0000313" key="3">
    <source>
        <dbReference type="Proteomes" id="UP001434883"/>
    </source>
</evidence>
<proteinExistence type="predicted"/>
<accession>A0ABV0SEU3</accession>
<dbReference type="Gene3D" id="1.20.1070.10">
    <property type="entry name" value="Rhodopsin 7-helix transmembrane proteins"/>
    <property type="match status" value="1"/>
</dbReference>